<dbReference type="EMBL" id="VLLN01000001">
    <property type="protein sequence ID" value="TWJ33438.1"/>
    <property type="molecule type" value="Genomic_DNA"/>
</dbReference>
<evidence type="ECO:0000313" key="2">
    <source>
        <dbReference type="EMBL" id="TWJ33438.1"/>
    </source>
</evidence>
<protein>
    <recommendedName>
        <fullName evidence="4">DUF3108 domain-containing protein</fullName>
    </recommendedName>
</protein>
<name>A0A562WS60_9BACT</name>
<sequence>MLLRIVSLVMLCMLSTAPELHAAGMSTVADLPYRHSAFDFKYAWKTAPLGQGVAIDGLVKNIRYFNVEGAVLTVSLLNGERKVLAEATTIPIPKRIRMDEVLPFDMVLKGATLSPGDRLRFLILYRATDGSDGVGLWMSSFTVDATTGAVLAGKVRPATAW</sequence>
<gene>
    <name evidence="2" type="ORF">JN12_00112</name>
</gene>
<dbReference type="AlphaFoldDB" id="A0A562WS60"/>
<dbReference type="OrthoDB" id="5397913at2"/>
<comment type="caution">
    <text evidence="2">The sequence shown here is derived from an EMBL/GenBank/DDBJ whole genome shotgun (WGS) entry which is preliminary data.</text>
</comment>
<organism evidence="2 3">
    <name type="scientific">Geobacter argillaceus</name>
    <dbReference type="NCBI Taxonomy" id="345631"/>
    <lineage>
        <taxon>Bacteria</taxon>
        <taxon>Pseudomonadati</taxon>
        <taxon>Thermodesulfobacteriota</taxon>
        <taxon>Desulfuromonadia</taxon>
        <taxon>Geobacterales</taxon>
        <taxon>Geobacteraceae</taxon>
        <taxon>Geobacter</taxon>
    </lineage>
</organism>
<reference evidence="2 3" key="1">
    <citation type="submission" date="2019-07" db="EMBL/GenBank/DDBJ databases">
        <title>Genomic Encyclopedia of Archaeal and Bacterial Type Strains, Phase II (KMG-II): from individual species to whole genera.</title>
        <authorList>
            <person name="Goeker M."/>
        </authorList>
    </citation>
    <scope>NUCLEOTIDE SEQUENCE [LARGE SCALE GENOMIC DNA]</scope>
    <source>
        <strain evidence="2 3">ATCC BAA-1139</strain>
    </source>
</reference>
<feature type="signal peptide" evidence="1">
    <location>
        <begin position="1"/>
        <end position="22"/>
    </location>
</feature>
<dbReference type="Proteomes" id="UP000319449">
    <property type="component" value="Unassembled WGS sequence"/>
</dbReference>
<evidence type="ECO:0000256" key="1">
    <source>
        <dbReference type="SAM" id="SignalP"/>
    </source>
</evidence>
<evidence type="ECO:0008006" key="4">
    <source>
        <dbReference type="Google" id="ProtNLM"/>
    </source>
</evidence>
<keyword evidence="1" id="KW-0732">Signal</keyword>
<feature type="chain" id="PRO_5022048561" description="DUF3108 domain-containing protein" evidence="1">
    <location>
        <begin position="23"/>
        <end position="161"/>
    </location>
</feature>
<proteinExistence type="predicted"/>
<accession>A0A562WS60</accession>
<dbReference type="RefSeq" id="WP_145017019.1">
    <property type="nucleotide sequence ID" value="NZ_VLLN01000001.1"/>
</dbReference>
<keyword evidence="3" id="KW-1185">Reference proteome</keyword>
<evidence type="ECO:0000313" key="3">
    <source>
        <dbReference type="Proteomes" id="UP000319449"/>
    </source>
</evidence>